<dbReference type="InterPro" id="IPR039331">
    <property type="entry name" value="PAPs-like"/>
</dbReference>
<dbReference type="EMBL" id="GDID01005141">
    <property type="protein sequence ID" value="JAP91465.1"/>
    <property type="molecule type" value="Transcribed_RNA"/>
</dbReference>
<evidence type="ECO:0000259" key="3">
    <source>
        <dbReference type="Pfam" id="PF00149"/>
    </source>
</evidence>
<keyword evidence="2" id="KW-1133">Transmembrane helix</keyword>
<gene>
    <name evidence="4" type="ORF">TPC1_16921</name>
</gene>
<feature type="transmembrane region" description="Helical" evidence="2">
    <location>
        <begin position="92"/>
        <end position="113"/>
    </location>
</feature>
<organism evidence="4">
    <name type="scientific">Trepomonas sp. PC1</name>
    <dbReference type="NCBI Taxonomy" id="1076344"/>
    <lineage>
        <taxon>Eukaryota</taxon>
        <taxon>Metamonada</taxon>
        <taxon>Diplomonadida</taxon>
        <taxon>Hexamitidae</taxon>
        <taxon>Hexamitinae</taxon>
        <taxon>Trepomonas</taxon>
    </lineage>
</organism>
<evidence type="ECO:0000313" key="4">
    <source>
        <dbReference type="EMBL" id="JAP91465.1"/>
    </source>
</evidence>
<feature type="transmembrane region" description="Helical" evidence="2">
    <location>
        <begin position="59"/>
        <end position="80"/>
    </location>
</feature>
<name>A0A146K6K4_9EUKA</name>
<dbReference type="AlphaFoldDB" id="A0A146K6K4"/>
<dbReference type="InterPro" id="IPR004843">
    <property type="entry name" value="Calcineurin-like_PHP"/>
</dbReference>
<keyword evidence="2" id="KW-0472">Membrane</keyword>
<reference evidence="4" key="1">
    <citation type="submission" date="2015-07" db="EMBL/GenBank/DDBJ databases">
        <title>Adaptation to a free-living lifestyle via gene acquisitions in the diplomonad Trepomonas sp. PC1.</title>
        <authorList>
            <person name="Xu F."/>
            <person name="Jerlstrom-Hultqvist J."/>
            <person name="Kolisko M."/>
            <person name="Simpson A.G.B."/>
            <person name="Roger A.J."/>
            <person name="Svard S.G."/>
            <person name="Andersson J.O."/>
        </authorList>
    </citation>
    <scope>NUCLEOTIDE SEQUENCE</scope>
    <source>
        <strain evidence="4">PC1</strain>
    </source>
</reference>
<evidence type="ECO:0000256" key="1">
    <source>
        <dbReference type="ARBA" id="ARBA00022729"/>
    </source>
</evidence>
<sequence length="838" mass="95277">HENALLIDNKDHIKNKNIVTYFAAIVQIVLVLTSLIQGCVIIYSTDFGFIFGQASGGNGYIAISGVGAIGFVFQAISIYLSAKQMATKQDKLLKVISLIIPCIMLIITIVAPLQSHVDRYGPVVVPSNGGADIFWYTADNQQTKLCVAGKLYYGNTNLNETKQKKSCSDEVDVDYLKYHALHINIDDFRFQLFGIEHHFCVTHKNDVKFTVITDMHQNEKYAKMVLNDSKQDLIISCGDMTDGAQKIQMYNVFKYHNTSQFIQALGNHESFHPELNILQGRQRNYHEVIKGQHFYFLYIFNDSTNSAPSASETEKALKWLETEIPKSVGLKFIVSHHPVYSTGQTGAYRQFTEGIEAILDKFPASQIMAVFTGHDHIYSTFKRNDTFIFVNGLAGGKIRSVNASSMGERKWNAEKLVGPLKQTDDEKTLGYNHHLLSFVKYTKTVVDVSAESVNYTIIDLDTGKIIEKYVQEYKDNNFYGPIVTPYQQGANISWRTSDSQKTMLCVDGWLYYGANNSLNTSKHEGCGYDPDVPALKHHSLLIPRSQFNASLFGKEIHFDNTPKNKFKFLVTTDVHGNAVHSQEAIKDMENFDFHINGGDTTYWGKDDEFACVFKNFHTKPFIQAVGNHESCADNSPITIREDIFHQVINGINFYFLFVFDREHVLNHFVDAVSEQNIKKSLDFLEEHLKIDEGPKFIVSHYMHYSTGEFGSHPTYANGINQLLEKYSDKQIVAMFSGHDHIFSAFKHYGIHSLVCASGGGWLDPVYDANVMKDRVWTTKELHGPLPKSDNERSMGYENHLDSYQKYTRTEVDMADGHITFTIRELPTWEILKIYEQDY</sequence>
<dbReference type="PANTHER" id="PTHR22953:SF153">
    <property type="entry name" value="PURPLE ACID PHOSPHATASE"/>
    <property type="match status" value="1"/>
</dbReference>
<feature type="transmembrane region" description="Helical" evidence="2">
    <location>
        <begin position="21"/>
        <end position="44"/>
    </location>
</feature>
<dbReference type="SUPFAM" id="SSF56300">
    <property type="entry name" value="Metallo-dependent phosphatases"/>
    <property type="match status" value="2"/>
</dbReference>
<dbReference type="Gene3D" id="3.60.21.10">
    <property type="match status" value="2"/>
</dbReference>
<keyword evidence="2" id="KW-0812">Transmembrane</keyword>
<evidence type="ECO:0000256" key="2">
    <source>
        <dbReference type="SAM" id="Phobius"/>
    </source>
</evidence>
<accession>A0A146K6K4</accession>
<protein>
    <submittedName>
        <fullName evidence="4">Alkaline phosphatase</fullName>
    </submittedName>
</protein>
<keyword evidence="1" id="KW-0732">Signal</keyword>
<dbReference type="PANTHER" id="PTHR22953">
    <property type="entry name" value="ACID PHOSPHATASE RELATED"/>
    <property type="match status" value="1"/>
</dbReference>
<dbReference type="GO" id="GO:0003993">
    <property type="term" value="F:acid phosphatase activity"/>
    <property type="evidence" value="ECO:0007669"/>
    <property type="project" value="InterPro"/>
</dbReference>
<feature type="non-terminal residue" evidence="4">
    <location>
        <position position="1"/>
    </location>
</feature>
<proteinExistence type="predicted"/>
<dbReference type="Pfam" id="PF00149">
    <property type="entry name" value="Metallophos"/>
    <property type="match status" value="2"/>
</dbReference>
<feature type="domain" description="Calcineurin-like phosphoesterase" evidence="3">
    <location>
        <begin position="566"/>
        <end position="741"/>
    </location>
</feature>
<feature type="domain" description="Calcineurin-like phosphoesterase" evidence="3">
    <location>
        <begin position="208"/>
        <end position="378"/>
    </location>
</feature>
<dbReference type="InterPro" id="IPR029052">
    <property type="entry name" value="Metallo-depent_PP-like"/>
</dbReference>